<evidence type="ECO:0000313" key="1">
    <source>
        <dbReference type="EMBL" id="ONH32801.1"/>
    </source>
</evidence>
<protein>
    <submittedName>
        <fullName evidence="1">Reductase</fullName>
    </submittedName>
</protein>
<dbReference type="Gene3D" id="3.40.50.720">
    <property type="entry name" value="NAD(P)-binding Rossmann-like Domain"/>
    <property type="match status" value="1"/>
</dbReference>
<proteinExistence type="predicted"/>
<organism evidence="1 2">
    <name type="scientific">Pseudofrankia asymbiotica</name>
    <dbReference type="NCBI Taxonomy" id="1834516"/>
    <lineage>
        <taxon>Bacteria</taxon>
        <taxon>Bacillati</taxon>
        <taxon>Actinomycetota</taxon>
        <taxon>Actinomycetes</taxon>
        <taxon>Frankiales</taxon>
        <taxon>Frankiaceae</taxon>
        <taxon>Pseudofrankia</taxon>
    </lineage>
</organism>
<reference evidence="2" key="1">
    <citation type="submission" date="2016-10" db="EMBL/GenBank/DDBJ databases">
        <title>Frankia sp. NRRL B-16386 Genome sequencing.</title>
        <authorList>
            <person name="Ghodhbane-Gtari F."/>
            <person name="Swanson E."/>
            <person name="Gueddou A."/>
            <person name="Hezbri K."/>
            <person name="Ktari K."/>
            <person name="Nouioui I."/>
            <person name="Morris K."/>
            <person name="Simpson S."/>
            <person name="Abebe-Akele F."/>
            <person name="Thomas K."/>
            <person name="Gtari M."/>
            <person name="Tisa L.S."/>
        </authorList>
    </citation>
    <scope>NUCLEOTIDE SEQUENCE [LARGE SCALE GENOMIC DNA]</scope>
    <source>
        <strain evidence="2">NRRL B-16386</strain>
    </source>
</reference>
<dbReference type="RefSeq" id="WP_076813502.1">
    <property type="nucleotide sequence ID" value="NZ_MOMC01000008.1"/>
</dbReference>
<dbReference type="InterPro" id="IPR036291">
    <property type="entry name" value="NAD(P)-bd_dom_sf"/>
</dbReference>
<dbReference type="SUPFAM" id="SSF51735">
    <property type="entry name" value="NAD(P)-binding Rossmann-fold domains"/>
    <property type="match status" value="1"/>
</dbReference>
<keyword evidence="2" id="KW-1185">Reference proteome</keyword>
<evidence type="ECO:0000313" key="2">
    <source>
        <dbReference type="Proteomes" id="UP000188929"/>
    </source>
</evidence>
<accession>A0A1V2IK76</accession>
<dbReference type="EMBL" id="MOMC01000008">
    <property type="protein sequence ID" value="ONH32801.1"/>
    <property type="molecule type" value="Genomic_DNA"/>
</dbReference>
<dbReference type="STRING" id="1834516.BL253_03435"/>
<dbReference type="AlphaFoldDB" id="A0A1V2IK76"/>
<comment type="caution">
    <text evidence="1">The sequence shown here is derived from an EMBL/GenBank/DDBJ whole genome shotgun (WGS) entry which is preliminary data.</text>
</comment>
<gene>
    <name evidence="1" type="ORF">BL253_03435</name>
</gene>
<sequence length="344" mass="35613">MRLLVLGGTEFVGTAVVDAGLARGDDVTVFHRGRHPAPPGVTALRGDRTAPGGLAALAEDGGEWDVVVDTWSWAPAAVRDAARLLEPRAGHYAYVSSRSVYTFPIPAGETGLAENAPVVDGSPDDAEDGGLAAYNRMKRGGELAALAVFGEDRSLLARPGLILGPGENLGRLPWWLNRAARGGRMLAPGPADLPFGYLDVRDLAGWLLDAAAAGAAGPFDLQSPPEHATTATLLAACLAATGSDAELVWTDPAVILAAGVRPWTGLPGWAPPGDFHASVHLADVSRALAAGLRARPLADTAADTWAWLRTLGGQAPHRPDRPPVGLDPALEATILDTPAAHGTR</sequence>
<name>A0A1V2IK76_9ACTN</name>
<dbReference type="Proteomes" id="UP000188929">
    <property type="component" value="Unassembled WGS sequence"/>
</dbReference>
<dbReference type="OrthoDB" id="7941246at2"/>